<feature type="region of interest" description="Disordered" evidence="1">
    <location>
        <begin position="1"/>
        <end position="43"/>
    </location>
</feature>
<evidence type="ECO:0000256" key="2">
    <source>
        <dbReference type="SAM" id="Phobius"/>
    </source>
</evidence>
<proteinExistence type="predicted"/>
<dbReference type="PANTHER" id="PTHR31170:SF25">
    <property type="entry name" value="BNAA09G04570D PROTEIN"/>
    <property type="match status" value="1"/>
</dbReference>
<dbReference type="Pfam" id="PF03140">
    <property type="entry name" value="DUF247"/>
    <property type="match status" value="1"/>
</dbReference>
<evidence type="ECO:0000313" key="3">
    <source>
        <dbReference type="EMBL" id="CAK9872092.1"/>
    </source>
</evidence>
<evidence type="ECO:0000256" key="1">
    <source>
        <dbReference type="SAM" id="MobiDB-lite"/>
    </source>
</evidence>
<dbReference type="Proteomes" id="UP001497522">
    <property type="component" value="Chromosome 2"/>
</dbReference>
<keyword evidence="2" id="KW-1133">Transmembrane helix</keyword>
<protein>
    <submittedName>
        <fullName evidence="3">Uncharacterized protein</fullName>
    </submittedName>
</protein>
<dbReference type="InterPro" id="IPR004158">
    <property type="entry name" value="DUF247_pln"/>
</dbReference>
<organism evidence="3 4">
    <name type="scientific">Sphagnum jensenii</name>
    <dbReference type="NCBI Taxonomy" id="128206"/>
    <lineage>
        <taxon>Eukaryota</taxon>
        <taxon>Viridiplantae</taxon>
        <taxon>Streptophyta</taxon>
        <taxon>Embryophyta</taxon>
        <taxon>Bryophyta</taxon>
        <taxon>Sphagnophytina</taxon>
        <taxon>Sphagnopsida</taxon>
        <taxon>Sphagnales</taxon>
        <taxon>Sphagnaceae</taxon>
        <taxon>Sphagnum</taxon>
    </lineage>
</organism>
<sequence>MEISEIAQDSVRIERSSQMRPGNTSIGAASTNTEDAEAQGEDQSWASEVRSTIQNYKNGAAPEVLIRKVPNYLRVPPEQFTPTEWRFGLHNRELGTSGAEGLKIAVAGYFFAHLESDAWDNFCNDVVDDPVRYVRLYGLQDGFTKFSERQVKYLLALDALFLVVRDEGFGGRLQLDLPWYENCLMTEMVLLENQVPMDLLRKVAKIMLTEDSLHRVLEDYMECLHSLSLNTSQNPDGAHYPDLVNCRHLLDCLYKTICGPDPPKAAGRYVLIDSAVNLTLAGIKIKGVPGTLNMVSFQGGCLSVPIISIEDRFETVFRNLAIYENFSLDSESHCTITGYVLLMENLIGNIDDVKLLIKHGVIISYVGPETVVLDTWRSLSKGLWNGKVSASIIEVGEKINKHCKSRKNVIITEFSQLFCSRPWYVVSAIAVTLVTLATLIQTYTSVIGSNKMRPHFPSG</sequence>
<accession>A0ABP1BAT6</accession>
<keyword evidence="4" id="KW-1185">Reference proteome</keyword>
<dbReference type="PANTHER" id="PTHR31170">
    <property type="entry name" value="BNAC04G53230D PROTEIN"/>
    <property type="match status" value="1"/>
</dbReference>
<name>A0ABP1BAT6_9BRYO</name>
<evidence type="ECO:0000313" key="4">
    <source>
        <dbReference type="Proteomes" id="UP001497522"/>
    </source>
</evidence>
<dbReference type="EMBL" id="OZ023703">
    <property type="protein sequence ID" value="CAK9872092.1"/>
    <property type="molecule type" value="Genomic_DNA"/>
</dbReference>
<keyword evidence="2" id="KW-0472">Membrane</keyword>
<feature type="compositionally biased region" description="Polar residues" evidence="1">
    <location>
        <begin position="18"/>
        <end position="33"/>
    </location>
</feature>
<gene>
    <name evidence="3" type="ORF">CSSPJE1EN2_LOCUS14689</name>
</gene>
<keyword evidence="2" id="KW-0812">Transmembrane</keyword>
<feature type="transmembrane region" description="Helical" evidence="2">
    <location>
        <begin position="423"/>
        <end position="443"/>
    </location>
</feature>
<reference evidence="3 4" key="1">
    <citation type="submission" date="2024-03" db="EMBL/GenBank/DDBJ databases">
        <authorList>
            <consortium name="ELIXIR-Norway"/>
            <consortium name="Elixir Norway"/>
        </authorList>
    </citation>
    <scope>NUCLEOTIDE SEQUENCE [LARGE SCALE GENOMIC DNA]</scope>
</reference>